<evidence type="ECO:0000256" key="1">
    <source>
        <dbReference type="SAM" id="SignalP"/>
    </source>
</evidence>
<dbReference type="Proteomes" id="UP001151582">
    <property type="component" value="Unassembled WGS sequence"/>
</dbReference>
<dbReference type="CDD" id="cd00519">
    <property type="entry name" value="Lipase_3"/>
    <property type="match status" value="1"/>
</dbReference>
<dbReference type="AlphaFoldDB" id="A0A9W8B3I5"/>
<feature type="chain" id="PRO_5040863801" description="Fungal lipase-type domain-containing protein" evidence="1">
    <location>
        <begin position="21"/>
        <end position="366"/>
    </location>
</feature>
<gene>
    <name evidence="3" type="ORF">H4R34_001930</name>
</gene>
<organism evidence="3 4">
    <name type="scientific">Dimargaris verticillata</name>
    <dbReference type="NCBI Taxonomy" id="2761393"/>
    <lineage>
        <taxon>Eukaryota</taxon>
        <taxon>Fungi</taxon>
        <taxon>Fungi incertae sedis</taxon>
        <taxon>Zoopagomycota</taxon>
        <taxon>Kickxellomycotina</taxon>
        <taxon>Dimargaritomycetes</taxon>
        <taxon>Dimargaritales</taxon>
        <taxon>Dimargaritaceae</taxon>
        <taxon>Dimargaris</taxon>
    </lineage>
</organism>
<sequence length="366" mass="41186">MRAIVVVIGTVLWLSGWVLARQVVFLPPELDTPIATTESQHTTPWPANALRDRWPEPVSSTQLRDQLYHNALYAAAAYCPRAQVLDWSCGHKCPTLPRAPFVVHHYAEYAPRGLAAYLGYQMDSAAKTALVVLAFRGSSDVHSWAYDLEFAHLNHTYDESRDARVHGGFYTGFQLLRDEFRIPWQKLIQHLATKELQAVTILATGHSLGGALAVFQYLDFAQNPNDYFPLAWASRALVSLNLTTVGEPRVGNRDFATLVYDTTVNQTLTNVPFPFKHLGVHRLTAHNDLIPNLPPTTLGFYHHPHEYWLSYGIGSHLTQLYRCPDVVTKGSQTRVKENWLCVKGQPTPNMYAHMAVWDIAFGPVCL</sequence>
<dbReference type="GO" id="GO:0006629">
    <property type="term" value="P:lipid metabolic process"/>
    <property type="evidence" value="ECO:0007669"/>
    <property type="project" value="InterPro"/>
</dbReference>
<keyword evidence="4" id="KW-1185">Reference proteome</keyword>
<dbReference type="PANTHER" id="PTHR45856">
    <property type="entry name" value="ALPHA/BETA-HYDROLASES SUPERFAMILY PROTEIN"/>
    <property type="match status" value="1"/>
</dbReference>
<evidence type="ECO:0000313" key="3">
    <source>
        <dbReference type="EMBL" id="KAJ1981829.1"/>
    </source>
</evidence>
<dbReference type="SUPFAM" id="SSF53474">
    <property type="entry name" value="alpha/beta-Hydrolases"/>
    <property type="match status" value="1"/>
</dbReference>
<dbReference type="PANTHER" id="PTHR45856:SF25">
    <property type="entry name" value="FUNGAL LIPASE-LIKE DOMAIN-CONTAINING PROTEIN"/>
    <property type="match status" value="1"/>
</dbReference>
<dbReference type="EMBL" id="JANBQB010000110">
    <property type="protein sequence ID" value="KAJ1981829.1"/>
    <property type="molecule type" value="Genomic_DNA"/>
</dbReference>
<dbReference type="Gene3D" id="3.40.50.1820">
    <property type="entry name" value="alpha/beta hydrolase"/>
    <property type="match status" value="1"/>
</dbReference>
<proteinExistence type="predicted"/>
<feature type="domain" description="Fungal lipase-type" evidence="2">
    <location>
        <begin position="132"/>
        <end position="296"/>
    </location>
</feature>
<dbReference type="InterPro" id="IPR002921">
    <property type="entry name" value="Fungal_lipase-type"/>
</dbReference>
<protein>
    <recommendedName>
        <fullName evidence="2">Fungal lipase-type domain-containing protein</fullName>
    </recommendedName>
</protein>
<feature type="signal peptide" evidence="1">
    <location>
        <begin position="1"/>
        <end position="20"/>
    </location>
</feature>
<name>A0A9W8B3I5_9FUNG</name>
<evidence type="ECO:0000313" key="4">
    <source>
        <dbReference type="Proteomes" id="UP001151582"/>
    </source>
</evidence>
<reference evidence="3" key="1">
    <citation type="submission" date="2022-07" db="EMBL/GenBank/DDBJ databases">
        <title>Phylogenomic reconstructions and comparative analyses of Kickxellomycotina fungi.</title>
        <authorList>
            <person name="Reynolds N.K."/>
            <person name="Stajich J.E."/>
            <person name="Barry K."/>
            <person name="Grigoriev I.V."/>
            <person name="Crous P."/>
            <person name="Smith M.E."/>
        </authorList>
    </citation>
    <scope>NUCLEOTIDE SEQUENCE</scope>
    <source>
        <strain evidence="3">RSA 567</strain>
    </source>
</reference>
<dbReference type="OrthoDB" id="438440at2759"/>
<dbReference type="Pfam" id="PF01764">
    <property type="entry name" value="Lipase_3"/>
    <property type="match status" value="1"/>
</dbReference>
<keyword evidence="1" id="KW-0732">Signal</keyword>
<dbReference type="InterPro" id="IPR051218">
    <property type="entry name" value="Sec_MonoDiacylglyc_Lipase"/>
</dbReference>
<dbReference type="InterPro" id="IPR029058">
    <property type="entry name" value="AB_hydrolase_fold"/>
</dbReference>
<comment type="caution">
    <text evidence="3">The sequence shown here is derived from an EMBL/GenBank/DDBJ whole genome shotgun (WGS) entry which is preliminary data.</text>
</comment>
<evidence type="ECO:0000259" key="2">
    <source>
        <dbReference type="Pfam" id="PF01764"/>
    </source>
</evidence>
<accession>A0A9W8B3I5</accession>